<accession>A0A0H3PDB2</accession>
<evidence type="ECO:0000256" key="1">
    <source>
        <dbReference type="SAM" id="Phobius"/>
    </source>
</evidence>
<dbReference type="KEGG" id="cjj:CJJ81176_0867"/>
<keyword evidence="1" id="KW-0812">Transmembrane</keyword>
<organism evidence="2 3">
    <name type="scientific">Campylobacter jejuni subsp. jejuni serotype O:23/36 (strain 81-176)</name>
    <dbReference type="NCBI Taxonomy" id="354242"/>
    <lineage>
        <taxon>Bacteria</taxon>
        <taxon>Pseudomonadati</taxon>
        <taxon>Campylobacterota</taxon>
        <taxon>Epsilonproteobacteria</taxon>
        <taxon>Campylobacterales</taxon>
        <taxon>Campylobacteraceae</taxon>
        <taxon>Campylobacter</taxon>
    </lineage>
</organism>
<evidence type="ECO:0000313" key="3">
    <source>
        <dbReference type="Proteomes" id="UP000000646"/>
    </source>
</evidence>
<dbReference type="RefSeq" id="WP_011812741.1">
    <property type="nucleotide sequence ID" value="NC_008787.1"/>
</dbReference>
<name>A0A0H3PDB2_CAMJJ</name>
<feature type="transmembrane region" description="Helical" evidence="1">
    <location>
        <begin position="137"/>
        <end position="158"/>
    </location>
</feature>
<dbReference type="Proteomes" id="UP000000646">
    <property type="component" value="Chromosome"/>
</dbReference>
<reference evidence="3" key="1">
    <citation type="submission" date="2006-12" db="EMBL/GenBank/DDBJ databases">
        <authorList>
            <person name="Fouts D.E."/>
            <person name="Nelson K.E."/>
            <person name="Sebastian Y."/>
        </authorList>
    </citation>
    <scope>NUCLEOTIDE SEQUENCE [LARGE SCALE GENOMIC DNA]</scope>
    <source>
        <strain evidence="3">81-176</strain>
    </source>
</reference>
<gene>
    <name evidence="2" type="ordered locus">CJJ81176_0867</name>
</gene>
<feature type="transmembrane region" description="Helical" evidence="1">
    <location>
        <begin position="34"/>
        <end position="54"/>
    </location>
</feature>
<keyword evidence="1" id="KW-1133">Transmembrane helix</keyword>
<protein>
    <submittedName>
        <fullName evidence="2">Membrane protein, putative</fullName>
    </submittedName>
</protein>
<keyword evidence="1" id="KW-0472">Membrane</keyword>
<dbReference type="eggNOG" id="ENOG5032J7Q">
    <property type="taxonomic scope" value="Bacteria"/>
</dbReference>
<proteinExistence type="predicted"/>
<feature type="transmembrane region" description="Helical" evidence="1">
    <location>
        <begin position="106"/>
        <end position="131"/>
    </location>
</feature>
<dbReference type="HOGENOM" id="CLU_139016_0_0_7"/>
<sequence>MEHKKALFCIFAIIHLFFWIIFSSLNHFKLDTFLSYEIASFSVLLIIFTSYLNYKKVIIKKSKNYEKDFNFISSLFIKKKQNLSKIIHFKVLKDDLKPNIKEKIHFFTMFFTLFKLMAYVILVAGFLFLHRQDKLDIFAYICGISSLLVCVFIFILYIKKYESKKNY</sequence>
<evidence type="ECO:0000313" key="2">
    <source>
        <dbReference type="EMBL" id="EAQ72361.1"/>
    </source>
</evidence>
<dbReference type="AlphaFoldDB" id="A0A0H3PDB2"/>
<feature type="transmembrane region" description="Helical" evidence="1">
    <location>
        <begin position="7"/>
        <end position="28"/>
    </location>
</feature>
<dbReference type="EMBL" id="CP000538">
    <property type="protein sequence ID" value="EAQ72361.1"/>
    <property type="molecule type" value="Genomic_DNA"/>
</dbReference>